<evidence type="ECO:0000259" key="1">
    <source>
        <dbReference type="Pfam" id="PF13924"/>
    </source>
</evidence>
<dbReference type="InterPro" id="IPR024311">
    <property type="entry name" value="Lipocalin-like"/>
</dbReference>
<name>A0A3D8QL15_9HELO</name>
<reference evidence="2 3" key="1">
    <citation type="journal article" date="2018" name="IMA Fungus">
        <title>IMA Genome-F 9: Draft genome sequence of Annulohypoxylon stygium, Aspergillus mulundensis, Berkeleyomyces basicola (syn. Thielaviopsis basicola), Ceratocystis smalleyi, two Cercospora beticola strains, Coleophoma cylindrospora, Fusarium fracticaudum, Phialophora cf. hyalina, and Morchella septimelata.</title>
        <authorList>
            <person name="Wingfield B.D."/>
            <person name="Bills G.F."/>
            <person name="Dong Y."/>
            <person name="Huang W."/>
            <person name="Nel W.J."/>
            <person name="Swalarsk-Parry B.S."/>
            <person name="Vaghefi N."/>
            <person name="Wilken P.M."/>
            <person name="An Z."/>
            <person name="de Beer Z.W."/>
            <person name="De Vos L."/>
            <person name="Chen L."/>
            <person name="Duong T.A."/>
            <person name="Gao Y."/>
            <person name="Hammerbacher A."/>
            <person name="Kikkert J.R."/>
            <person name="Li Y."/>
            <person name="Li H."/>
            <person name="Li K."/>
            <person name="Li Q."/>
            <person name="Liu X."/>
            <person name="Ma X."/>
            <person name="Naidoo K."/>
            <person name="Pethybridge S.J."/>
            <person name="Sun J."/>
            <person name="Steenkamp E.T."/>
            <person name="van der Nest M.A."/>
            <person name="van Wyk S."/>
            <person name="Wingfield M.J."/>
            <person name="Xiong C."/>
            <person name="Yue Q."/>
            <person name="Zhang X."/>
        </authorList>
    </citation>
    <scope>NUCLEOTIDE SEQUENCE [LARGE SCALE GENOMIC DNA]</scope>
    <source>
        <strain evidence="2 3">BP6252</strain>
    </source>
</reference>
<accession>A0A3D8QL15</accession>
<evidence type="ECO:0000313" key="2">
    <source>
        <dbReference type="EMBL" id="RDW62401.1"/>
    </source>
</evidence>
<proteinExistence type="predicted"/>
<organism evidence="2 3">
    <name type="scientific">Coleophoma cylindrospora</name>
    <dbReference type="NCBI Taxonomy" id="1849047"/>
    <lineage>
        <taxon>Eukaryota</taxon>
        <taxon>Fungi</taxon>
        <taxon>Dikarya</taxon>
        <taxon>Ascomycota</taxon>
        <taxon>Pezizomycotina</taxon>
        <taxon>Leotiomycetes</taxon>
        <taxon>Helotiales</taxon>
        <taxon>Dermateaceae</taxon>
        <taxon>Coleophoma</taxon>
    </lineage>
</organism>
<evidence type="ECO:0000313" key="3">
    <source>
        <dbReference type="Proteomes" id="UP000256645"/>
    </source>
</evidence>
<dbReference type="OrthoDB" id="3904217at2759"/>
<sequence length="172" mass="18459">MNSAAVAARDQLLGVWKLISFEVFGDEASGSKLLGAPLGPTPVGRSIFSPDGYLSFILADSEPSKAFKSTVPWLMAKDEDLGPLARAMMSYSGSFKIVSDEAGQLTVVTTVHISLDPSWTGTEQVRRAQILEEDGKKILVLRPAQMGTMANGVAGIPVLTWEKMPTNDVFKS</sequence>
<comment type="caution">
    <text evidence="2">The sequence shown here is derived from an EMBL/GenBank/DDBJ whole genome shotgun (WGS) entry which is preliminary data.</text>
</comment>
<dbReference type="Proteomes" id="UP000256645">
    <property type="component" value="Unassembled WGS sequence"/>
</dbReference>
<gene>
    <name evidence="2" type="ORF">BP6252_11834</name>
</gene>
<dbReference type="AlphaFoldDB" id="A0A3D8QL15"/>
<protein>
    <recommendedName>
        <fullName evidence="1">Lipocalin-like domain-containing protein</fullName>
    </recommendedName>
</protein>
<feature type="domain" description="Lipocalin-like" evidence="1">
    <location>
        <begin position="14"/>
        <end position="163"/>
    </location>
</feature>
<dbReference type="EMBL" id="PDLM01000014">
    <property type="protein sequence ID" value="RDW62401.1"/>
    <property type="molecule type" value="Genomic_DNA"/>
</dbReference>
<keyword evidence="3" id="KW-1185">Reference proteome</keyword>
<dbReference type="Pfam" id="PF13924">
    <property type="entry name" value="Lipocalin_5"/>
    <property type="match status" value="1"/>
</dbReference>